<evidence type="ECO:0000256" key="1">
    <source>
        <dbReference type="SAM" id="MobiDB-lite"/>
    </source>
</evidence>
<feature type="compositionally biased region" description="Polar residues" evidence="1">
    <location>
        <begin position="1"/>
        <end position="13"/>
    </location>
</feature>
<reference evidence="2 3" key="1">
    <citation type="journal article" date="2018" name="Front. Microbiol.">
        <title>Comparative Genomics of the Herbivore Gut Symbiont Lactobacillus reuteri Reveals Genetic Diversity and Lifestyle Adaptation.</title>
        <authorList>
            <person name="Zhao J."/>
        </authorList>
    </citation>
    <scope>NUCLEOTIDE SEQUENCE [LARGE SCALE GENOMIC DNA]</scope>
    <source>
        <strain evidence="2 3">LR12</strain>
    </source>
</reference>
<dbReference type="InterPro" id="IPR036361">
    <property type="entry name" value="SAP_dom_sf"/>
</dbReference>
<sequence length="54" mass="5810">MSNSVKITPSDNNGADVKPTSANTVDEIKKYLDNHGIAYTSTDTKDQLLAKLGE</sequence>
<accession>A0A317GKC5</accession>
<dbReference type="AlphaFoldDB" id="A0A317GKC5"/>
<feature type="region of interest" description="Disordered" evidence="1">
    <location>
        <begin position="1"/>
        <end position="20"/>
    </location>
</feature>
<gene>
    <name evidence="2" type="ORF">DKZ23_03440</name>
</gene>
<name>A0A317GKC5_LIMRT</name>
<dbReference type="EMBL" id="QGHS01000026">
    <property type="protein sequence ID" value="PWT48139.1"/>
    <property type="molecule type" value="Genomic_DNA"/>
</dbReference>
<comment type="caution">
    <text evidence="2">The sequence shown here is derived from an EMBL/GenBank/DDBJ whole genome shotgun (WGS) entry which is preliminary data.</text>
</comment>
<evidence type="ECO:0000313" key="3">
    <source>
        <dbReference type="Proteomes" id="UP000245866"/>
    </source>
</evidence>
<proteinExistence type="predicted"/>
<protein>
    <recommendedName>
        <fullName evidence="4">HeH/LEM domain-containing protein</fullName>
    </recommendedName>
</protein>
<dbReference type="Proteomes" id="UP000245866">
    <property type="component" value="Unassembled WGS sequence"/>
</dbReference>
<organism evidence="2 3">
    <name type="scientific">Limosilactobacillus reuteri</name>
    <name type="common">Lactobacillus reuteri</name>
    <dbReference type="NCBI Taxonomy" id="1598"/>
    <lineage>
        <taxon>Bacteria</taxon>
        <taxon>Bacillati</taxon>
        <taxon>Bacillota</taxon>
        <taxon>Bacilli</taxon>
        <taxon>Lactobacillales</taxon>
        <taxon>Lactobacillaceae</taxon>
        <taxon>Limosilactobacillus</taxon>
    </lineage>
</organism>
<evidence type="ECO:0000313" key="2">
    <source>
        <dbReference type="EMBL" id="PWT48139.1"/>
    </source>
</evidence>
<dbReference type="Gene3D" id="1.10.720.30">
    <property type="entry name" value="SAP domain"/>
    <property type="match status" value="1"/>
</dbReference>
<evidence type="ECO:0008006" key="4">
    <source>
        <dbReference type="Google" id="ProtNLM"/>
    </source>
</evidence>